<dbReference type="EMBL" id="LR797155">
    <property type="protein sequence ID" value="CAB4190121.1"/>
    <property type="molecule type" value="Genomic_DNA"/>
</dbReference>
<sequence>MMRHMGLRDLIKDPFRKPSPLEMIAAELDECHREKLIAETAVEYAQSVVDYNVTRIERLNKRMEEYK</sequence>
<dbReference type="EMBL" id="LR796445">
    <property type="protein sequence ID" value="CAB4145838.1"/>
    <property type="molecule type" value="Genomic_DNA"/>
</dbReference>
<evidence type="ECO:0000313" key="1">
    <source>
        <dbReference type="EMBL" id="CAB4145838.1"/>
    </source>
</evidence>
<accession>A0A6J5MGU3</accession>
<gene>
    <name evidence="2" type="ORF">UFOVP1207_48</name>
    <name evidence="1" type="ORF">UFOVP474_52</name>
</gene>
<organism evidence="1">
    <name type="scientific">uncultured Caudovirales phage</name>
    <dbReference type="NCBI Taxonomy" id="2100421"/>
    <lineage>
        <taxon>Viruses</taxon>
        <taxon>Duplodnaviria</taxon>
        <taxon>Heunggongvirae</taxon>
        <taxon>Uroviricota</taxon>
        <taxon>Caudoviricetes</taxon>
        <taxon>Peduoviridae</taxon>
        <taxon>Maltschvirus</taxon>
        <taxon>Maltschvirus maltsch</taxon>
    </lineage>
</organism>
<reference evidence="1" key="1">
    <citation type="submission" date="2020-04" db="EMBL/GenBank/DDBJ databases">
        <authorList>
            <person name="Chiriac C."/>
            <person name="Salcher M."/>
            <person name="Ghai R."/>
            <person name="Kavagutti S V."/>
        </authorList>
    </citation>
    <scope>NUCLEOTIDE SEQUENCE</scope>
</reference>
<evidence type="ECO:0000313" key="2">
    <source>
        <dbReference type="EMBL" id="CAB4190121.1"/>
    </source>
</evidence>
<proteinExistence type="predicted"/>
<name>A0A6J5MGU3_9CAUD</name>
<protein>
    <submittedName>
        <fullName evidence="1">Uncharacterized protein</fullName>
    </submittedName>
</protein>